<evidence type="ECO:0000256" key="3">
    <source>
        <dbReference type="ARBA" id="ARBA00022821"/>
    </source>
</evidence>
<reference evidence="6" key="1">
    <citation type="submission" date="2023-03" db="EMBL/GenBank/DDBJ databases">
        <title>Chromosome-scale reference genome and RAD-based genetic map of yellow starthistle (Centaurea solstitialis) reveal putative structural variation and QTLs associated with invader traits.</title>
        <authorList>
            <person name="Reatini B."/>
            <person name="Cang F.A."/>
            <person name="Jiang Q."/>
            <person name="Mckibben M.T.W."/>
            <person name="Barker M.S."/>
            <person name="Rieseberg L.H."/>
            <person name="Dlugosch K.M."/>
        </authorList>
    </citation>
    <scope>NUCLEOTIDE SEQUENCE</scope>
    <source>
        <strain evidence="6">CAN-66</strain>
        <tissue evidence="6">Leaf</tissue>
    </source>
</reference>
<accession>A0AA38WK49</accession>
<protein>
    <recommendedName>
        <fullName evidence="5">TIR domain-containing protein</fullName>
    </recommendedName>
</protein>
<dbReference type="GO" id="GO:0051707">
    <property type="term" value="P:response to other organism"/>
    <property type="evidence" value="ECO:0007669"/>
    <property type="project" value="UniProtKB-ARBA"/>
</dbReference>
<dbReference type="Pfam" id="PF01582">
    <property type="entry name" value="TIR"/>
    <property type="match status" value="1"/>
</dbReference>
<dbReference type="SMART" id="SM00255">
    <property type="entry name" value="TIR"/>
    <property type="match status" value="1"/>
</dbReference>
<evidence type="ECO:0000259" key="5">
    <source>
        <dbReference type="PROSITE" id="PS50104"/>
    </source>
</evidence>
<keyword evidence="2" id="KW-0677">Repeat</keyword>
<evidence type="ECO:0000313" key="7">
    <source>
        <dbReference type="Proteomes" id="UP001172457"/>
    </source>
</evidence>
<dbReference type="PRINTS" id="PR00364">
    <property type="entry name" value="DISEASERSIST"/>
</dbReference>
<dbReference type="InterPro" id="IPR027417">
    <property type="entry name" value="P-loop_NTPase"/>
</dbReference>
<dbReference type="Gene3D" id="1.10.8.430">
    <property type="entry name" value="Helical domain of apoptotic protease-activating factors"/>
    <property type="match status" value="1"/>
</dbReference>
<name>A0AA38WK49_9ASTR</name>
<dbReference type="InterPro" id="IPR035897">
    <property type="entry name" value="Toll_tir_struct_dom_sf"/>
</dbReference>
<evidence type="ECO:0000256" key="4">
    <source>
        <dbReference type="ARBA" id="ARBA00023027"/>
    </source>
</evidence>
<dbReference type="Gene3D" id="3.40.50.300">
    <property type="entry name" value="P-loop containing nucleotide triphosphate hydrolases"/>
    <property type="match status" value="1"/>
</dbReference>
<comment type="caution">
    <text evidence="6">The sequence shown here is derived from an EMBL/GenBank/DDBJ whole genome shotgun (WGS) entry which is preliminary data.</text>
</comment>
<dbReference type="Pfam" id="PF23598">
    <property type="entry name" value="LRR_14"/>
    <property type="match status" value="1"/>
</dbReference>
<keyword evidence="3" id="KW-0611">Plant defense</keyword>
<sequence>MACSSTSSIQKRFKYHVFLSFRGEDVRKTFVDHFYEALEGGGIFTYKDDEKMEKGERIDDELLKAIEESKFFIIIFSKNYASSSWCLNELVKIMECRNTNHHQTAFPVFYHVDPSHVRKQSGPFGEAFAVHNNQEAEKWRDALEKAGNLAGWVLKNTLDGKLTESSSIQIYRHEAKFIKKIVQQISLRLQSVNEYINKKIVGMETRVEKVLSSLETSIDNFRMIGIKGFGGCGKTTLARAVFDQISTQFEGKSFVEGVGQVCQKDGLQSLQKQVLSDVLNDQSIAVSSVRNGKSRMKNVLRGRKVLIVLDDVDHIDQLEAVAGESNWFEPGSRIIITTRDKHVLVAHGVIQIHDVDLLSDEEALCLFSRYAFGTDIPTQGYEKLSSQVVSYAGGLPLMIKVLGRLLCGRDDHRVWADQLESLKTKPLQEPMEILKLSYNGLESSYKDIFLDVACFLKSRQKDEVIKILECCGFNARIGLDALEEKSLVSISDDNYVGLHDLIQEMGRYIVCHLHPFDPERHSRLWTLENVENILANDLRPVEARAIAVDDVKLDSQIVTKGFGNMKKLRFLRVVSETEDDETNLVSQNLPYALKYMSWRSYPHWSLPDTFQANNLVALELPECRIVQLWGSDQQGKVLKMLRFLILSFSKLRTLDLKLTPNLEKLDLNGCSDLEELHTPDDDGCLKKLDFLNLKDCGKIKHESLSFIRRLESLKVLCLTGLSMEEFPDIIPGHYNDSLLEELEFRHNDIEELPSSIGNLQKLFYLDLRHCKNLRSLPGSICGLRHLKNLKLYGCVIEELPEEIGRLECLEKLNVSHTRIRHLPDSICVLRNLKTLKLSFCHDLERLPGDLGGLECLEKLVLRECTQVKDIPDSICRLMVLKYLSLVDCIQLEKLPKELGVSGCLVELNVKGTGIRKLPLSISSLQGVKIIQDDDDLFRRSPEYASGEVKSSSTRRRRIDN</sequence>
<gene>
    <name evidence="6" type="ORF">OSB04_009192</name>
</gene>
<dbReference type="GO" id="GO:0006952">
    <property type="term" value="P:defense response"/>
    <property type="evidence" value="ECO:0007669"/>
    <property type="project" value="UniProtKB-KW"/>
</dbReference>
<dbReference type="PANTHER" id="PTHR11017">
    <property type="entry name" value="LEUCINE-RICH REPEAT-CONTAINING PROTEIN"/>
    <property type="match status" value="1"/>
</dbReference>
<dbReference type="InterPro" id="IPR003591">
    <property type="entry name" value="Leu-rich_rpt_typical-subtyp"/>
</dbReference>
<dbReference type="SMART" id="SM00369">
    <property type="entry name" value="LRR_TYP"/>
    <property type="match status" value="4"/>
</dbReference>
<dbReference type="SUPFAM" id="SSF52540">
    <property type="entry name" value="P-loop containing nucleoside triphosphate hydrolases"/>
    <property type="match status" value="1"/>
</dbReference>
<proteinExistence type="predicted"/>
<dbReference type="Gene3D" id="3.80.10.10">
    <property type="entry name" value="Ribonuclease Inhibitor"/>
    <property type="match status" value="2"/>
</dbReference>
<dbReference type="Pfam" id="PF00931">
    <property type="entry name" value="NB-ARC"/>
    <property type="match status" value="1"/>
</dbReference>
<dbReference type="Gene3D" id="3.40.50.10140">
    <property type="entry name" value="Toll/interleukin-1 receptor homology (TIR) domain"/>
    <property type="match status" value="1"/>
</dbReference>
<dbReference type="InterPro" id="IPR032675">
    <property type="entry name" value="LRR_dom_sf"/>
</dbReference>
<dbReference type="Pfam" id="PF23282">
    <property type="entry name" value="WHD_ROQ1"/>
    <property type="match status" value="1"/>
</dbReference>
<evidence type="ECO:0000256" key="2">
    <source>
        <dbReference type="ARBA" id="ARBA00022737"/>
    </source>
</evidence>
<dbReference type="InterPro" id="IPR055414">
    <property type="entry name" value="LRR_R13L4/SHOC2-like"/>
</dbReference>
<organism evidence="6 7">
    <name type="scientific">Centaurea solstitialis</name>
    <name type="common">yellow star-thistle</name>
    <dbReference type="NCBI Taxonomy" id="347529"/>
    <lineage>
        <taxon>Eukaryota</taxon>
        <taxon>Viridiplantae</taxon>
        <taxon>Streptophyta</taxon>
        <taxon>Embryophyta</taxon>
        <taxon>Tracheophyta</taxon>
        <taxon>Spermatophyta</taxon>
        <taxon>Magnoliopsida</taxon>
        <taxon>eudicotyledons</taxon>
        <taxon>Gunneridae</taxon>
        <taxon>Pentapetalae</taxon>
        <taxon>asterids</taxon>
        <taxon>campanulids</taxon>
        <taxon>Asterales</taxon>
        <taxon>Asteraceae</taxon>
        <taxon>Carduoideae</taxon>
        <taxon>Cardueae</taxon>
        <taxon>Centaureinae</taxon>
        <taxon>Centaurea</taxon>
    </lineage>
</organism>
<dbReference type="InterPro" id="IPR002182">
    <property type="entry name" value="NB-ARC"/>
</dbReference>
<dbReference type="AlphaFoldDB" id="A0AA38WK49"/>
<keyword evidence="7" id="KW-1185">Reference proteome</keyword>
<dbReference type="SUPFAM" id="SSF52058">
    <property type="entry name" value="L domain-like"/>
    <property type="match status" value="1"/>
</dbReference>
<dbReference type="InterPro" id="IPR000157">
    <property type="entry name" value="TIR_dom"/>
</dbReference>
<evidence type="ECO:0000256" key="1">
    <source>
        <dbReference type="ARBA" id="ARBA00022614"/>
    </source>
</evidence>
<keyword evidence="1" id="KW-0433">Leucine-rich repeat</keyword>
<dbReference type="EMBL" id="JARYMX010000002">
    <property type="protein sequence ID" value="KAJ9564032.1"/>
    <property type="molecule type" value="Genomic_DNA"/>
</dbReference>
<dbReference type="InterPro" id="IPR042197">
    <property type="entry name" value="Apaf_helical"/>
</dbReference>
<dbReference type="InterPro" id="IPR058192">
    <property type="entry name" value="WHD_ROQ1-like"/>
</dbReference>
<dbReference type="GO" id="GO:0043531">
    <property type="term" value="F:ADP binding"/>
    <property type="evidence" value="ECO:0007669"/>
    <property type="project" value="InterPro"/>
</dbReference>
<dbReference type="FunFam" id="3.40.50.10140:FF:000007">
    <property type="entry name" value="Disease resistance protein (TIR-NBS-LRR class)"/>
    <property type="match status" value="1"/>
</dbReference>
<dbReference type="GO" id="GO:0007165">
    <property type="term" value="P:signal transduction"/>
    <property type="evidence" value="ECO:0007669"/>
    <property type="project" value="InterPro"/>
</dbReference>
<dbReference type="InterPro" id="IPR044974">
    <property type="entry name" value="Disease_R_plants"/>
</dbReference>
<dbReference type="PANTHER" id="PTHR11017:SF544">
    <property type="entry name" value="ADP-RIBOSYL CYCLASE_CYCLIC ADP-RIBOSE HYDROLASE"/>
    <property type="match status" value="1"/>
</dbReference>
<dbReference type="Proteomes" id="UP001172457">
    <property type="component" value="Chromosome 2"/>
</dbReference>
<dbReference type="PROSITE" id="PS50104">
    <property type="entry name" value="TIR"/>
    <property type="match status" value="1"/>
</dbReference>
<dbReference type="SUPFAM" id="SSF52200">
    <property type="entry name" value="Toll/Interleukin receptor TIR domain"/>
    <property type="match status" value="1"/>
</dbReference>
<keyword evidence="4" id="KW-0520">NAD</keyword>
<evidence type="ECO:0000313" key="6">
    <source>
        <dbReference type="EMBL" id="KAJ9564032.1"/>
    </source>
</evidence>
<feature type="domain" description="TIR" evidence="5">
    <location>
        <begin position="13"/>
        <end position="189"/>
    </location>
</feature>